<proteinExistence type="predicted"/>
<protein>
    <recommendedName>
        <fullName evidence="1">F-box associated beta-propeller type 1 domain-containing protein</fullName>
    </recommendedName>
</protein>
<sequence>MMVLIVEVKYFNDKLVDRSGSALYNISHCDGLFLCVTNDNDNDNYNNYRLVVWNPCNGQTRWIKPRNSYNFFDRYSLGYEKKENNSLRNHKVLRFMDNYNWCTEQGLRDFEIYSLNSDSWKVVHLNPDWYIESDQRGVSLKGDTFWFAREKFQRLGVMNDFLLCFDFTNDKFGPRLPLPFSSSHLDTVALSSVREDQLAVLFQRCGTSRVEIWISDKIEHDAVSWRNCFLAVDMMKPLTPFKLQSNAASFLVDEKKNVAVVLDKDNVYRPTRDVAYIIGKEGYLETVDLGGSTNEDCPPLVCSYVPSSVQIKQAGP</sequence>
<keyword evidence="3" id="KW-1185">Reference proteome</keyword>
<dbReference type="InterPro" id="IPR017451">
    <property type="entry name" value="F-box-assoc_interact_dom"/>
</dbReference>
<dbReference type="PANTHER" id="PTHR31672:SF10">
    <property type="entry name" value="F-BOX DOMAIN-CONTAINING PROTEIN"/>
    <property type="match status" value="1"/>
</dbReference>
<evidence type="ECO:0000259" key="1">
    <source>
        <dbReference type="Pfam" id="PF07734"/>
    </source>
</evidence>
<dbReference type="Pfam" id="PF07734">
    <property type="entry name" value="FBA_1"/>
    <property type="match status" value="1"/>
</dbReference>
<dbReference type="InterPro" id="IPR050796">
    <property type="entry name" value="SCF_F-box_component"/>
</dbReference>
<name>A0A6D2HQ68_9BRAS</name>
<feature type="domain" description="F-box associated beta-propeller type 1" evidence="1">
    <location>
        <begin position="20"/>
        <end position="311"/>
    </location>
</feature>
<evidence type="ECO:0000313" key="3">
    <source>
        <dbReference type="Proteomes" id="UP000467841"/>
    </source>
</evidence>
<dbReference type="Proteomes" id="UP000467841">
    <property type="component" value="Unassembled WGS sequence"/>
</dbReference>
<dbReference type="NCBIfam" id="TIGR01640">
    <property type="entry name" value="F_box_assoc_1"/>
    <property type="match status" value="1"/>
</dbReference>
<dbReference type="PANTHER" id="PTHR31672">
    <property type="entry name" value="BNACNNG10540D PROTEIN"/>
    <property type="match status" value="1"/>
</dbReference>
<reference evidence="2" key="1">
    <citation type="submission" date="2020-01" db="EMBL/GenBank/DDBJ databases">
        <authorList>
            <person name="Mishra B."/>
        </authorList>
    </citation>
    <scope>NUCLEOTIDE SEQUENCE [LARGE SCALE GENOMIC DNA]</scope>
</reference>
<dbReference type="OrthoDB" id="1021741at2759"/>
<organism evidence="2 3">
    <name type="scientific">Microthlaspi erraticum</name>
    <dbReference type="NCBI Taxonomy" id="1685480"/>
    <lineage>
        <taxon>Eukaryota</taxon>
        <taxon>Viridiplantae</taxon>
        <taxon>Streptophyta</taxon>
        <taxon>Embryophyta</taxon>
        <taxon>Tracheophyta</taxon>
        <taxon>Spermatophyta</taxon>
        <taxon>Magnoliopsida</taxon>
        <taxon>eudicotyledons</taxon>
        <taxon>Gunneridae</taxon>
        <taxon>Pentapetalae</taxon>
        <taxon>rosids</taxon>
        <taxon>malvids</taxon>
        <taxon>Brassicales</taxon>
        <taxon>Brassicaceae</taxon>
        <taxon>Coluteocarpeae</taxon>
        <taxon>Microthlaspi</taxon>
    </lineage>
</organism>
<accession>A0A6D2HQ68</accession>
<dbReference type="InterPro" id="IPR006527">
    <property type="entry name" value="F-box-assoc_dom_typ1"/>
</dbReference>
<dbReference type="EMBL" id="CACVBM020000188">
    <property type="protein sequence ID" value="CAA7015655.1"/>
    <property type="molecule type" value="Genomic_DNA"/>
</dbReference>
<comment type="caution">
    <text evidence="2">The sequence shown here is derived from an EMBL/GenBank/DDBJ whole genome shotgun (WGS) entry which is preliminary data.</text>
</comment>
<evidence type="ECO:0000313" key="2">
    <source>
        <dbReference type="EMBL" id="CAA7015655.1"/>
    </source>
</evidence>
<gene>
    <name evidence="2" type="ORF">MERR_LOCUS2890</name>
</gene>
<dbReference type="AlphaFoldDB" id="A0A6D2HQ68"/>